<organism evidence="2 3">
    <name type="scientific">Roseimicrobium gellanilyticum</name>
    <dbReference type="NCBI Taxonomy" id="748857"/>
    <lineage>
        <taxon>Bacteria</taxon>
        <taxon>Pseudomonadati</taxon>
        <taxon>Verrucomicrobiota</taxon>
        <taxon>Verrucomicrobiia</taxon>
        <taxon>Verrucomicrobiales</taxon>
        <taxon>Verrucomicrobiaceae</taxon>
        <taxon>Roseimicrobium</taxon>
    </lineage>
</organism>
<protein>
    <recommendedName>
        <fullName evidence="1">Nucleotide modification associated domain-containing protein</fullName>
    </recommendedName>
</protein>
<proteinExistence type="predicted"/>
<keyword evidence="3" id="KW-1185">Reference proteome</keyword>
<reference evidence="2 3" key="1">
    <citation type="submission" date="2018-06" db="EMBL/GenBank/DDBJ databases">
        <title>Genomic Encyclopedia of Type Strains, Phase IV (KMG-IV): sequencing the most valuable type-strain genomes for metagenomic binning, comparative biology and taxonomic classification.</title>
        <authorList>
            <person name="Goeker M."/>
        </authorList>
    </citation>
    <scope>NUCLEOTIDE SEQUENCE [LARGE SCALE GENOMIC DNA]</scope>
    <source>
        <strain evidence="2 3">DSM 25532</strain>
    </source>
</reference>
<dbReference type="AlphaFoldDB" id="A0A366HQ73"/>
<evidence type="ECO:0000313" key="2">
    <source>
        <dbReference type="EMBL" id="RBP45083.1"/>
    </source>
</evidence>
<gene>
    <name evidence="2" type="ORF">DES53_10379</name>
</gene>
<dbReference type="EMBL" id="QNRR01000003">
    <property type="protein sequence ID" value="RBP45083.1"/>
    <property type="molecule type" value="Genomic_DNA"/>
</dbReference>
<evidence type="ECO:0000313" key="3">
    <source>
        <dbReference type="Proteomes" id="UP000253426"/>
    </source>
</evidence>
<feature type="domain" description="Nucleotide modification associated" evidence="1">
    <location>
        <begin position="1"/>
        <end position="144"/>
    </location>
</feature>
<name>A0A366HQ73_9BACT</name>
<dbReference type="Pfam" id="PF18753">
    <property type="entry name" value="Nmad2"/>
    <property type="match status" value="1"/>
</dbReference>
<dbReference type="InterPro" id="IPR041180">
    <property type="entry name" value="Nmad2"/>
</dbReference>
<dbReference type="Proteomes" id="UP000253426">
    <property type="component" value="Unassembled WGS sequence"/>
</dbReference>
<comment type="caution">
    <text evidence="2">The sequence shown here is derived from an EMBL/GenBank/DDBJ whole genome shotgun (WGS) entry which is preliminary data.</text>
</comment>
<sequence>MRVTEKLTFNDYWLNPVFHDKRPIRNGSKKMMVGDNIYHRDPGRQVWTQADSHHSNEDGSVNEHNLANDTQVDAVLVSNHFYYFGQAAPDLPPPIVKALGYKNKRGYRRFDLEGPARLLVDWLEEECKSLLNLVAGDPFDFSNSSARYSVATNRVTD</sequence>
<accession>A0A366HQ73</accession>
<evidence type="ECO:0000259" key="1">
    <source>
        <dbReference type="Pfam" id="PF18753"/>
    </source>
</evidence>